<protein>
    <submittedName>
        <fullName evidence="1">Uncharacterized protein</fullName>
    </submittedName>
</protein>
<accession>A0A7L5ADV9</accession>
<name>A0A7L5ADV9_9MICO</name>
<evidence type="ECO:0000313" key="1">
    <source>
        <dbReference type="EMBL" id="QHO68413.1"/>
    </source>
</evidence>
<dbReference type="AlphaFoldDB" id="A0A7L5ADV9"/>
<gene>
    <name evidence="1" type="ORF">BHD05_00930</name>
</gene>
<organism evidence="1 2">
    <name type="scientific">Marisediminicola antarctica</name>
    <dbReference type="NCBI Taxonomy" id="674079"/>
    <lineage>
        <taxon>Bacteria</taxon>
        <taxon>Bacillati</taxon>
        <taxon>Actinomycetota</taxon>
        <taxon>Actinomycetes</taxon>
        <taxon>Micrococcales</taxon>
        <taxon>Microbacteriaceae</taxon>
        <taxon>Marisediminicola</taxon>
    </lineage>
</organism>
<sequence>MAGTVTVMNTTSDPARTAAVQAGEELHRLVRLHVDQVASGNDDDDVAEDTDRALWEAVAAYGVALDDLYDEESDDEDNDEPDELTFTVRTRYDYTVVDEKAFLAGGQGIAGAVGALLKRAGGKPVPALEVASLETGSGLITVHLNAELLTAENFAEAEEPTDLLLVDRDESLQFVLDEPVFGSRAEAEAAARRSDD</sequence>
<proteinExistence type="predicted"/>
<dbReference type="Proteomes" id="UP000464507">
    <property type="component" value="Chromosome"/>
</dbReference>
<dbReference type="KEGG" id="mant:BHD05_00930"/>
<evidence type="ECO:0000313" key="2">
    <source>
        <dbReference type="Proteomes" id="UP000464507"/>
    </source>
</evidence>
<reference evidence="1 2" key="1">
    <citation type="submission" date="2016-09" db="EMBL/GenBank/DDBJ databases">
        <title>Complete genome sequence of microbes from the polar regions.</title>
        <authorList>
            <person name="Liao L."/>
            <person name="Chen B."/>
        </authorList>
    </citation>
    <scope>NUCLEOTIDE SEQUENCE [LARGE SCALE GENOMIC DNA]</scope>
    <source>
        <strain evidence="1 2">ZS314</strain>
    </source>
</reference>
<dbReference type="EMBL" id="CP017146">
    <property type="protein sequence ID" value="QHO68413.1"/>
    <property type="molecule type" value="Genomic_DNA"/>
</dbReference>
<keyword evidence="2" id="KW-1185">Reference proteome</keyword>